<dbReference type="RefSeq" id="WP_101649845.1">
    <property type="nucleotide sequence ID" value="NZ_PGVE01000072.1"/>
</dbReference>
<name>A0A2N5HAC3_9BACI</name>
<dbReference type="Proteomes" id="UP000234950">
    <property type="component" value="Unassembled WGS sequence"/>
</dbReference>
<evidence type="ECO:0000313" key="2">
    <source>
        <dbReference type="EMBL" id="PLS02476.1"/>
    </source>
</evidence>
<feature type="coiled-coil region" evidence="1">
    <location>
        <begin position="43"/>
        <end position="77"/>
    </location>
</feature>
<comment type="caution">
    <text evidence="2">The sequence shown here is derived from an EMBL/GenBank/DDBJ whole genome shotgun (WGS) entry which is preliminary data.</text>
</comment>
<gene>
    <name evidence="2" type="ORF">CVD27_20215</name>
</gene>
<keyword evidence="1" id="KW-0175">Coiled coil</keyword>
<sequence>MYPYGNYQLPQTQLEYYPYVQQDLYGSYRQLPQLSQLFQQPQWQRLERRVSLLESEFDQLHRRLRRVNQRLRAVENRLNIPFTPFEGEF</sequence>
<accession>A0A2N5HAC3</accession>
<evidence type="ECO:0000256" key="1">
    <source>
        <dbReference type="SAM" id="Coils"/>
    </source>
</evidence>
<dbReference type="AlphaFoldDB" id="A0A2N5HAC3"/>
<evidence type="ECO:0000313" key="3">
    <source>
        <dbReference type="Proteomes" id="UP000234950"/>
    </source>
</evidence>
<keyword evidence="3" id="KW-1185">Reference proteome</keyword>
<proteinExistence type="predicted"/>
<dbReference type="EMBL" id="PGVE01000072">
    <property type="protein sequence ID" value="PLS02476.1"/>
    <property type="molecule type" value="Genomic_DNA"/>
</dbReference>
<organism evidence="2 3">
    <name type="scientific">Neobacillus cucumis</name>
    <dbReference type="NCBI Taxonomy" id="1740721"/>
    <lineage>
        <taxon>Bacteria</taxon>
        <taxon>Bacillati</taxon>
        <taxon>Bacillota</taxon>
        <taxon>Bacilli</taxon>
        <taxon>Bacillales</taxon>
        <taxon>Bacillaceae</taxon>
        <taxon>Neobacillus</taxon>
    </lineage>
</organism>
<protein>
    <submittedName>
        <fullName evidence="2">Uncharacterized protein</fullName>
    </submittedName>
</protein>
<reference evidence="2 3" key="1">
    <citation type="submission" date="2017-11" db="EMBL/GenBank/DDBJ databases">
        <title>Comparitive Functional Genomics of Dry Heat Resistant strains isolated from the Viking Spacecraft.</title>
        <authorList>
            <person name="Seuylemezian A."/>
            <person name="Cooper K."/>
            <person name="Vaishampayan P."/>
        </authorList>
    </citation>
    <scope>NUCLEOTIDE SEQUENCE [LARGE SCALE GENOMIC DNA]</scope>
    <source>
        <strain evidence="2 3">V32-6</strain>
    </source>
</reference>